<protein>
    <submittedName>
        <fullName evidence="2">Uncharacterized protein</fullName>
    </submittedName>
</protein>
<dbReference type="Proteomes" id="UP000639973">
    <property type="component" value="Unassembled WGS sequence"/>
</dbReference>
<keyword evidence="3" id="KW-1185">Reference proteome</keyword>
<evidence type="ECO:0000313" key="2">
    <source>
        <dbReference type="EMBL" id="GGL94440.1"/>
    </source>
</evidence>
<evidence type="ECO:0000256" key="1">
    <source>
        <dbReference type="SAM" id="MobiDB-lite"/>
    </source>
</evidence>
<reference evidence="3" key="1">
    <citation type="journal article" date="2019" name="Int. J. Syst. Evol. Microbiol.">
        <title>The Global Catalogue of Microorganisms (GCM) 10K type strain sequencing project: providing services to taxonomists for standard genome sequencing and annotation.</title>
        <authorList>
            <consortium name="The Broad Institute Genomics Platform"/>
            <consortium name="The Broad Institute Genome Sequencing Center for Infectious Disease"/>
            <person name="Wu L."/>
            <person name="Ma J."/>
        </authorList>
    </citation>
    <scope>NUCLEOTIDE SEQUENCE [LARGE SCALE GENOMIC DNA]</scope>
    <source>
        <strain evidence="3">JCM 15442</strain>
    </source>
</reference>
<name>A0ABQ2GFV4_9DEIO</name>
<organism evidence="2 3">
    <name type="scientific">Deinococcus aerolatus</name>
    <dbReference type="NCBI Taxonomy" id="522487"/>
    <lineage>
        <taxon>Bacteria</taxon>
        <taxon>Thermotogati</taxon>
        <taxon>Deinococcota</taxon>
        <taxon>Deinococci</taxon>
        <taxon>Deinococcales</taxon>
        <taxon>Deinococcaceae</taxon>
        <taxon>Deinococcus</taxon>
    </lineage>
</organism>
<sequence length="43" mass="4759">MQFQYHTAGNDDTQVGGLREEGSQVGGRTDEVFEAVENKQQTT</sequence>
<evidence type="ECO:0000313" key="3">
    <source>
        <dbReference type="Proteomes" id="UP000639973"/>
    </source>
</evidence>
<feature type="region of interest" description="Disordered" evidence="1">
    <location>
        <begin position="1"/>
        <end position="28"/>
    </location>
</feature>
<gene>
    <name evidence="2" type="ORF">GCM10010840_35580</name>
</gene>
<accession>A0ABQ2GFV4</accession>
<feature type="compositionally biased region" description="Polar residues" evidence="1">
    <location>
        <begin position="1"/>
        <end position="13"/>
    </location>
</feature>
<comment type="caution">
    <text evidence="2">The sequence shown here is derived from an EMBL/GenBank/DDBJ whole genome shotgun (WGS) entry which is preliminary data.</text>
</comment>
<dbReference type="EMBL" id="BMOL01000033">
    <property type="protein sequence ID" value="GGL94440.1"/>
    <property type="molecule type" value="Genomic_DNA"/>
</dbReference>
<proteinExistence type="predicted"/>